<evidence type="ECO:0000313" key="5">
    <source>
        <dbReference type="Proteomes" id="UP000662814"/>
    </source>
</evidence>
<feature type="transmembrane region" description="Helical" evidence="2">
    <location>
        <begin position="67"/>
        <end position="85"/>
    </location>
</feature>
<sequence>MVEVRAAEVSRSRARWVPLASTFLVTAIVLAVSVGWSWLLLGFVAVAVATWPLIDADVSEHRLPNKIVLPCYPIAVVGLAVHSIVTGDSPALAVIASLGCVTVFALTHFLGGMGMGDVKLVGVLALLLGSLGVTALLVGFTSAFLFGAVAGGWAMATQHRAATHRIPFGPFLLVGFWLGVLAPALRQG</sequence>
<dbReference type="Pfam" id="PF01478">
    <property type="entry name" value="Peptidase_A24"/>
    <property type="match status" value="1"/>
</dbReference>
<dbReference type="Gene3D" id="1.20.120.1220">
    <property type="match status" value="1"/>
</dbReference>
<keyword evidence="2" id="KW-0812">Transmembrane</keyword>
<organism evidence="4 5">
    <name type="scientific">Paramicrobacterium chengjingii</name>
    <dbReference type="NCBI Taxonomy" id="2769067"/>
    <lineage>
        <taxon>Bacteria</taxon>
        <taxon>Bacillati</taxon>
        <taxon>Actinomycetota</taxon>
        <taxon>Actinomycetes</taxon>
        <taxon>Micrococcales</taxon>
        <taxon>Microbacteriaceae</taxon>
        <taxon>Paramicrobacterium</taxon>
    </lineage>
</organism>
<reference evidence="4 5" key="1">
    <citation type="submission" date="2020-12" db="EMBL/GenBank/DDBJ databases">
        <title>Microbacterium sp. HY060.</title>
        <authorList>
            <person name="Zhou J."/>
        </authorList>
    </citation>
    <scope>NUCLEOTIDE SEQUENCE [LARGE SCALE GENOMIC DNA]</scope>
    <source>
        <strain evidence="4 5">HY60</strain>
    </source>
</reference>
<dbReference type="RefSeq" id="WP_166989043.1">
    <property type="nucleotide sequence ID" value="NZ_CP061169.1"/>
</dbReference>
<accession>A0ABX6YL77</accession>
<dbReference type="EMBL" id="CP061169">
    <property type="protein sequence ID" value="QPZ39554.1"/>
    <property type="molecule type" value="Genomic_DNA"/>
</dbReference>
<comment type="similarity">
    <text evidence="1">Belongs to the peptidase A24 family.</text>
</comment>
<evidence type="ECO:0000256" key="1">
    <source>
        <dbReference type="ARBA" id="ARBA00005801"/>
    </source>
</evidence>
<dbReference type="InterPro" id="IPR050882">
    <property type="entry name" value="Prepilin_peptidase/N-MTase"/>
</dbReference>
<name>A0ABX6YL77_9MICO</name>
<dbReference type="InterPro" id="IPR000045">
    <property type="entry name" value="Prepilin_IV_endopep_pep"/>
</dbReference>
<feature type="transmembrane region" description="Helical" evidence="2">
    <location>
        <begin position="91"/>
        <end position="111"/>
    </location>
</feature>
<feature type="domain" description="Prepilin type IV endopeptidase peptidase" evidence="3">
    <location>
        <begin position="57"/>
        <end position="150"/>
    </location>
</feature>
<keyword evidence="2" id="KW-1133">Transmembrane helix</keyword>
<keyword evidence="5" id="KW-1185">Reference proteome</keyword>
<dbReference type="PANTHER" id="PTHR30487:SF0">
    <property type="entry name" value="PREPILIN LEADER PEPTIDASE_N-METHYLTRANSFERASE-RELATED"/>
    <property type="match status" value="1"/>
</dbReference>
<feature type="transmembrane region" description="Helical" evidence="2">
    <location>
        <begin position="14"/>
        <end position="32"/>
    </location>
</feature>
<protein>
    <submittedName>
        <fullName evidence="4">Prepilin peptidase</fullName>
    </submittedName>
</protein>
<gene>
    <name evidence="4" type="ORF">HCR76_05720</name>
</gene>
<evidence type="ECO:0000313" key="4">
    <source>
        <dbReference type="EMBL" id="QPZ39554.1"/>
    </source>
</evidence>
<feature type="transmembrane region" description="Helical" evidence="2">
    <location>
        <begin position="166"/>
        <end position="185"/>
    </location>
</feature>
<feature type="transmembrane region" description="Helical" evidence="2">
    <location>
        <begin position="123"/>
        <end position="146"/>
    </location>
</feature>
<evidence type="ECO:0000256" key="2">
    <source>
        <dbReference type="SAM" id="Phobius"/>
    </source>
</evidence>
<dbReference type="PANTHER" id="PTHR30487">
    <property type="entry name" value="TYPE 4 PREPILIN-LIKE PROTEINS LEADER PEPTIDE-PROCESSING ENZYME"/>
    <property type="match status" value="1"/>
</dbReference>
<feature type="transmembrane region" description="Helical" evidence="2">
    <location>
        <begin position="38"/>
        <end position="55"/>
    </location>
</feature>
<keyword evidence="2" id="KW-0472">Membrane</keyword>
<evidence type="ECO:0000259" key="3">
    <source>
        <dbReference type="Pfam" id="PF01478"/>
    </source>
</evidence>
<dbReference type="Proteomes" id="UP000662814">
    <property type="component" value="Chromosome"/>
</dbReference>
<proteinExistence type="inferred from homology"/>